<evidence type="ECO:0000256" key="1">
    <source>
        <dbReference type="ARBA" id="ARBA00007932"/>
    </source>
</evidence>
<evidence type="ECO:0000256" key="2">
    <source>
        <dbReference type="ARBA" id="ARBA00022729"/>
    </source>
</evidence>
<evidence type="ECO:0000313" key="6">
    <source>
        <dbReference type="EMBL" id="THD26022.1"/>
    </source>
</evidence>
<comment type="caution">
    <text evidence="6">The sequence shown here is derived from an EMBL/GenBank/DDBJ whole genome shotgun (WGS) entry which is preliminary data.</text>
</comment>
<dbReference type="GO" id="GO:0009897">
    <property type="term" value="C:external side of plasma membrane"/>
    <property type="evidence" value="ECO:0007669"/>
    <property type="project" value="TreeGrafter"/>
</dbReference>
<dbReference type="EMBL" id="JXXN02000898">
    <property type="protein sequence ID" value="THD26022.1"/>
    <property type="molecule type" value="Genomic_DNA"/>
</dbReference>
<sequence>MPHGLNSALKKADQHKNGPNSVLEDSHFLQTMWLTEERRCTILMFQILLLVRLLLRIEAQHNNRLNYIGSVESYTNLCPLGPHHKNEPSAEPGLVDICHEWAERSCCTADTLKKSQTGLIYNFDHSHCNQTMSEKCEAIFKRDLCFYQCSPNLGPWMIRSERKVGTERMYAAPLCMSDCNEWWEACRHEQTCVENWSYEFDWSTGRNMCPEGRDCLSFEQVYGNASQFCHAVWDGSWTATSSSQCLHFLEGKVPNILKHNHDVAVAQANVILKRLRDARSHSMSVEGTKLLISLFCFSLIRFRVSVN</sequence>
<protein>
    <submittedName>
        <fullName evidence="6">Folate receptor</fullName>
    </submittedName>
</protein>
<gene>
    <name evidence="6" type="ORF">D915_003112</name>
</gene>
<dbReference type="PANTHER" id="PTHR10517:SF14">
    <property type="entry name" value="FOLATE RECEPTOR 1-RELATED"/>
    <property type="match status" value="1"/>
</dbReference>
<keyword evidence="6" id="KW-0675">Receptor</keyword>
<keyword evidence="2" id="KW-0732">Signal</keyword>
<comment type="similarity">
    <text evidence="1">Belongs to the folate receptor family.</text>
</comment>
<evidence type="ECO:0000256" key="3">
    <source>
        <dbReference type="ARBA" id="ARBA00023157"/>
    </source>
</evidence>
<feature type="region of interest" description="Disordered" evidence="4">
    <location>
        <begin position="1"/>
        <end position="21"/>
    </location>
</feature>
<proteinExistence type="inferred from homology"/>
<evidence type="ECO:0000313" key="7">
    <source>
        <dbReference type="Proteomes" id="UP000230066"/>
    </source>
</evidence>
<dbReference type="InterPro" id="IPR004269">
    <property type="entry name" value="Folate_rcpt"/>
</dbReference>
<dbReference type="Pfam" id="PF03024">
    <property type="entry name" value="Folate_rec"/>
    <property type="match status" value="1"/>
</dbReference>
<keyword evidence="3" id="KW-1015">Disulfide bond</keyword>
<reference evidence="6" key="1">
    <citation type="submission" date="2019-03" db="EMBL/GenBank/DDBJ databases">
        <title>Improved annotation for the trematode Fasciola hepatica.</title>
        <authorList>
            <person name="Choi Y.-J."/>
            <person name="Martin J."/>
            <person name="Mitreva M."/>
        </authorList>
    </citation>
    <scope>NUCLEOTIDE SEQUENCE [LARGE SCALE GENOMIC DNA]</scope>
</reference>
<accession>A0A4E0S105</accession>
<evidence type="ECO:0000256" key="4">
    <source>
        <dbReference type="SAM" id="MobiDB-lite"/>
    </source>
</evidence>
<organism evidence="6 7">
    <name type="scientific">Fasciola hepatica</name>
    <name type="common">Liver fluke</name>
    <dbReference type="NCBI Taxonomy" id="6192"/>
    <lineage>
        <taxon>Eukaryota</taxon>
        <taxon>Metazoa</taxon>
        <taxon>Spiralia</taxon>
        <taxon>Lophotrochozoa</taxon>
        <taxon>Platyhelminthes</taxon>
        <taxon>Trematoda</taxon>
        <taxon>Digenea</taxon>
        <taxon>Plagiorchiida</taxon>
        <taxon>Echinostomata</taxon>
        <taxon>Echinostomatoidea</taxon>
        <taxon>Fasciolidae</taxon>
        <taxon>Fasciola</taxon>
    </lineage>
</organism>
<dbReference type="GO" id="GO:0038023">
    <property type="term" value="F:signaling receptor activity"/>
    <property type="evidence" value="ECO:0007669"/>
    <property type="project" value="TreeGrafter"/>
</dbReference>
<dbReference type="PANTHER" id="PTHR10517">
    <property type="entry name" value="FOLATE RECEPTOR"/>
    <property type="match status" value="1"/>
</dbReference>
<keyword evidence="7" id="KW-1185">Reference proteome</keyword>
<name>A0A4E0S105_FASHE</name>
<dbReference type="InterPro" id="IPR018143">
    <property type="entry name" value="Folate_rcpt-like"/>
</dbReference>
<dbReference type="AlphaFoldDB" id="A0A4E0S105"/>
<dbReference type="Proteomes" id="UP000230066">
    <property type="component" value="Unassembled WGS sequence"/>
</dbReference>
<evidence type="ECO:0000259" key="5">
    <source>
        <dbReference type="Pfam" id="PF03024"/>
    </source>
</evidence>
<feature type="domain" description="Folate receptor-like" evidence="5">
    <location>
        <begin position="78"/>
        <end position="246"/>
    </location>
</feature>